<accession>A0A1G2LQG6</accession>
<keyword evidence="1" id="KW-1133">Transmembrane helix</keyword>
<sequence length="112" mass="12074">MKILYFKILFIAAGMVLLLTTVPVFGQSIDSPVSIGSFNNLAIKIGKAMRAIGGAIGIIMLLVGAYQYITSAGNQEKTKTAHRLILWAVIGLFVLLIGENWVTIFCSIIPCS</sequence>
<dbReference type="AlphaFoldDB" id="A0A1G2LQG6"/>
<evidence type="ECO:0000313" key="2">
    <source>
        <dbReference type="EMBL" id="OHA13855.1"/>
    </source>
</evidence>
<keyword evidence="1" id="KW-0472">Membrane</keyword>
<feature type="transmembrane region" description="Helical" evidence="1">
    <location>
        <begin position="81"/>
        <end position="102"/>
    </location>
</feature>
<keyword evidence="1" id="KW-0812">Transmembrane</keyword>
<dbReference type="EMBL" id="MHQY01000016">
    <property type="protein sequence ID" value="OHA13855.1"/>
    <property type="molecule type" value="Genomic_DNA"/>
</dbReference>
<evidence type="ECO:0000313" key="3">
    <source>
        <dbReference type="Proteomes" id="UP000177171"/>
    </source>
</evidence>
<protein>
    <submittedName>
        <fullName evidence="2">Uncharacterized protein</fullName>
    </submittedName>
</protein>
<comment type="caution">
    <text evidence="2">The sequence shown here is derived from an EMBL/GenBank/DDBJ whole genome shotgun (WGS) entry which is preliminary data.</text>
</comment>
<gene>
    <name evidence="2" type="ORF">A3G49_04590</name>
</gene>
<dbReference type="InterPro" id="IPR043993">
    <property type="entry name" value="T4SS_pilin"/>
</dbReference>
<organism evidence="2 3">
    <name type="scientific">Candidatus Sungbacteria bacterium RIFCSPLOWO2_12_FULL_41_11</name>
    <dbReference type="NCBI Taxonomy" id="1802286"/>
    <lineage>
        <taxon>Bacteria</taxon>
        <taxon>Candidatus Sungiibacteriota</taxon>
    </lineage>
</organism>
<reference evidence="2 3" key="1">
    <citation type="journal article" date="2016" name="Nat. Commun.">
        <title>Thousands of microbial genomes shed light on interconnected biogeochemical processes in an aquifer system.</title>
        <authorList>
            <person name="Anantharaman K."/>
            <person name="Brown C.T."/>
            <person name="Hug L.A."/>
            <person name="Sharon I."/>
            <person name="Castelle C.J."/>
            <person name="Probst A.J."/>
            <person name="Thomas B.C."/>
            <person name="Singh A."/>
            <person name="Wilkins M.J."/>
            <person name="Karaoz U."/>
            <person name="Brodie E.L."/>
            <person name="Williams K.H."/>
            <person name="Hubbard S.S."/>
            <person name="Banfield J.F."/>
        </authorList>
    </citation>
    <scope>NUCLEOTIDE SEQUENCE [LARGE SCALE GENOMIC DNA]</scope>
</reference>
<proteinExistence type="predicted"/>
<evidence type="ECO:0000256" key="1">
    <source>
        <dbReference type="SAM" id="Phobius"/>
    </source>
</evidence>
<name>A0A1G2LQG6_9BACT</name>
<dbReference type="Pfam" id="PF18895">
    <property type="entry name" value="T4SS_pilin"/>
    <property type="match status" value="1"/>
</dbReference>
<dbReference type="Proteomes" id="UP000177171">
    <property type="component" value="Unassembled WGS sequence"/>
</dbReference>
<feature type="transmembrane region" description="Helical" evidence="1">
    <location>
        <begin position="50"/>
        <end position="69"/>
    </location>
</feature>